<evidence type="ECO:0000256" key="7">
    <source>
        <dbReference type="ARBA" id="ARBA00022958"/>
    </source>
</evidence>
<comment type="caution">
    <text evidence="14">The sequence shown here is derived from an EMBL/GenBank/DDBJ whole genome shotgun (WGS) entry which is preliminary data.</text>
</comment>
<sequence>MAKEKTLKQQLYTIIFEAETPAGKLFDVLLLFFITASVTVVSLESVVTLRREHLHLFLGLEWGFTILFTIEYLLRIYSSPKPLKYIFSFFGLVDLLSIIPSYLSLFILGSQYLLVVRVLRLLRIARIFKLTQFINEGQVLSNALKASFAKITVFLGTVILLVVIIGSAMYVIEGTASGFTSIPTSIYWTIVTLTTVGYGDIAPQTALGQILASFVMIMGYGIIAVPTGIVTVEMSKSDKKMVPTRVCPNCHQEGHPVGAHFCYNCGYAFEYTVD</sequence>
<feature type="transmembrane region" description="Helical" evidence="12">
    <location>
        <begin position="86"/>
        <end position="108"/>
    </location>
</feature>
<evidence type="ECO:0000256" key="5">
    <source>
        <dbReference type="ARBA" id="ARBA00022826"/>
    </source>
</evidence>
<evidence type="ECO:0000256" key="1">
    <source>
        <dbReference type="ARBA" id="ARBA00004141"/>
    </source>
</evidence>
<keyword evidence="15" id="KW-1185">Reference proteome</keyword>
<dbReference type="GO" id="GO:0008076">
    <property type="term" value="C:voltage-gated potassium channel complex"/>
    <property type="evidence" value="ECO:0007669"/>
    <property type="project" value="InterPro"/>
</dbReference>
<keyword evidence="10 12" id="KW-0472">Membrane</keyword>
<name>A0A501WBK3_9BACT</name>
<evidence type="ECO:0000256" key="11">
    <source>
        <dbReference type="ARBA" id="ARBA00023303"/>
    </source>
</evidence>
<protein>
    <submittedName>
        <fullName evidence="14">Ion transporter</fullName>
    </submittedName>
</protein>
<dbReference type="SUPFAM" id="SSF81324">
    <property type="entry name" value="Voltage-gated potassium channels"/>
    <property type="match status" value="1"/>
</dbReference>
<dbReference type="InterPro" id="IPR028325">
    <property type="entry name" value="VG_K_chnl"/>
</dbReference>
<evidence type="ECO:0000256" key="6">
    <source>
        <dbReference type="ARBA" id="ARBA00022882"/>
    </source>
</evidence>
<organism evidence="14 15">
    <name type="scientific">Pontibacter mangrovi</name>
    <dbReference type="NCBI Taxonomy" id="2589816"/>
    <lineage>
        <taxon>Bacteria</taxon>
        <taxon>Pseudomonadati</taxon>
        <taxon>Bacteroidota</taxon>
        <taxon>Cytophagia</taxon>
        <taxon>Cytophagales</taxon>
        <taxon>Hymenobacteraceae</taxon>
        <taxon>Pontibacter</taxon>
    </lineage>
</organism>
<keyword evidence="5" id="KW-0631">Potassium channel</keyword>
<keyword evidence="4 12" id="KW-0812">Transmembrane</keyword>
<dbReference type="GO" id="GO:0005249">
    <property type="term" value="F:voltage-gated potassium channel activity"/>
    <property type="evidence" value="ECO:0007669"/>
    <property type="project" value="InterPro"/>
</dbReference>
<dbReference type="GO" id="GO:0001508">
    <property type="term" value="P:action potential"/>
    <property type="evidence" value="ECO:0007669"/>
    <property type="project" value="TreeGrafter"/>
</dbReference>
<evidence type="ECO:0000313" key="14">
    <source>
        <dbReference type="EMBL" id="TPE45895.1"/>
    </source>
</evidence>
<evidence type="ECO:0000256" key="3">
    <source>
        <dbReference type="ARBA" id="ARBA00022538"/>
    </source>
</evidence>
<evidence type="ECO:0000259" key="13">
    <source>
        <dbReference type="Pfam" id="PF00520"/>
    </source>
</evidence>
<feature type="transmembrane region" description="Helical" evidence="12">
    <location>
        <begin position="210"/>
        <end position="232"/>
    </location>
</feature>
<dbReference type="Gene3D" id="1.20.120.350">
    <property type="entry name" value="Voltage-gated potassium channels. Chain C"/>
    <property type="match status" value="1"/>
</dbReference>
<feature type="transmembrane region" description="Helical" evidence="12">
    <location>
        <begin position="151"/>
        <end position="172"/>
    </location>
</feature>
<dbReference type="PRINTS" id="PR00169">
    <property type="entry name" value="KCHANNEL"/>
</dbReference>
<keyword evidence="7" id="KW-0630">Potassium</keyword>
<dbReference type="Pfam" id="PF00520">
    <property type="entry name" value="Ion_trans"/>
    <property type="match status" value="1"/>
</dbReference>
<dbReference type="Proteomes" id="UP000316727">
    <property type="component" value="Unassembled WGS sequence"/>
</dbReference>
<evidence type="ECO:0000256" key="9">
    <source>
        <dbReference type="ARBA" id="ARBA00023065"/>
    </source>
</evidence>
<dbReference type="InterPro" id="IPR005821">
    <property type="entry name" value="Ion_trans_dom"/>
</dbReference>
<feature type="domain" description="Ion transport" evidence="13">
    <location>
        <begin position="24"/>
        <end position="237"/>
    </location>
</feature>
<evidence type="ECO:0000256" key="2">
    <source>
        <dbReference type="ARBA" id="ARBA00022448"/>
    </source>
</evidence>
<reference evidence="14 15" key="1">
    <citation type="submission" date="2019-06" db="EMBL/GenBank/DDBJ databases">
        <title>A novel bacterium of genus Pontibacter, isolated from marine sediment.</title>
        <authorList>
            <person name="Huang H."/>
            <person name="Mo K."/>
            <person name="Hu Y."/>
        </authorList>
    </citation>
    <scope>NUCLEOTIDE SEQUENCE [LARGE SCALE GENOMIC DNA]</scope>
    <source>
        <strain evidence="14 15">HB172049</strain>
    </source>
</reference>
<dbReference type="PANTHER" id="PTHR11537">
    <property type="entry name" value="VOLTAGE-GATED POTASSIUM CHANNEL"/>
    <property type="match status" value="1"/>
</dbReference>
<keyword evidence="8 12" id="KW-1133">Transmembrane helix</keyword>
<dbReference type="PANTHER" id="PTHR11537:SF254">
    <property type="entry name" value="POTASSIUM VOLTAGE-GATED CHANNEL PROTEIN SHAB"/>
    <property type="match status" value="1"/>
</dbReference>
<keyword evidence="9" id="KW-0406">Ion transport</keyword>
<keyword evidence="11" id="KW-0407">Ion channel</keyword>
<feature type="transmembrane region" description="Helical" evidence="12">
    <location>
        <begin position="55"/>
        <end position="74"/>
    </location>
</feature>
<keyword evidence="6" id="KW-0851">Voltage-gated channel</keyword>
<dbReference type="AlphaFoldDB" id="A0A501WBK3"/>
<evidence type="ECO:0000256" key="4">
    <source>
        <dbReference type="ARBA" id="ARBA00022692"/>
    </source>
</evidence>
<evidence type="ECO:0000313" key="15">
    <source>
        <dbReference type="Proteomes" id="UP000316727"/>
    </source>
</evidence>
<accession>A0A501WBK3</accession>
<dbReference type="InterPro" id="IPR027359">
    <property type="entry name" value="Volt_channel_dom_sf"/>
</dbReference>
<evidence type="ECO:0000256" key="12">
    <source>
        <dbReference type="SAM" id="Phobius"/>
    </source>
</evidence>
<feature type="transmembrane region" description="Helical" evidence="12">
    <location>
        <begin position="25"/>
        <end position="43"/>
    </location>
</feature>
<keyword evidence="3" id="KW-0633">Potassium transport</keyword>
<comment type="subcellular location">
    <subcellularLocation>
        <location evidence="1">Membrane</location>
        <topology evidence="1">Multi-pass membrane protein</topology>
    </subcellularLocation>
</comment>
<evidence type="ECO:0000256" key="8">
    <source>
        <dbReference type="ARBA" id="ARBA00022989"/>
    </source>
</evidence>
<proteinExistence type="predicted"/>
<dbReference type="RefSeq" id="WP_140618331.1">
    <property type="nucleotide sequence ID" value="NZ_VFRQ01000001.1"/>
</dbReference>
<dbReference type="Gene3D" id="1.10.287.70">
    <property type="match status" value="1"/>
</dbReference>
<gene>
    <name evidence="14" type="ORF">FJM65_00695</name>
</gene>
<dbReference type="OrthoDB" id="9799090at2"/>
<evidence type="ECO:0000256" key="10">
    <source>
        <dbReference type="ARBA" id="ARBA00023136"/>
    </source>
</evidence>
<keyword evidence="2" id="KW-0813">Transport</keyword>
<dbReference type="EMBL" id="VFRQ01000001">
    <property type="protein sequence ID" value="TPE45895.1"/>
    <property type="molecule type" value="Genomic_DNA"/>
</dbReference>